<evidence type="ECO:0000256" key="2">
    <source>
        <dbReference type="ARBA" id="ARBA00012254"/>
    </source>
</evidence>
<dbReference type="STRING" id="1618434.UR52_C0011G0003"/>
<dbReference type="GO" id="GO:0005737">
    <property type="term" value="C:cytoplasm"/>
    <property type="evidence" value="ECO:0007669"/>
    <property type="project" value="TreeGrafter"/>
</dbReference>
<dbReference type="InterPro" id="IPR036477">
    <property type="entry name" value="Formyl_transf_N_sf"/>
</dbReference>
<keyword evidence="3 6" id="KW-0808">Transferase</keyword>
<evidence type="ECO:0000313" key="7">
    <source>
        <dbReference type="Proteomes" id="UP000034176"/>
    </source>
</evidence>
<gene>
    <name evidence="6" type="ORF">UR52_C0011G0003</name>
</gene>
<keyword evidence="4" id="KW-0658">Purine biosynthesis</keyword>
<feature type="domain" description="Formyl transferase N-terminal" evidence="5">
    <location>
        <begin position="6"/>
        <end position="196"/>
    </location>
</feature>
<comment type="pathway">
    <text evidence="1">Purine metabolism; IMP biosynthesis via de novo pathway; N(2)-formyl-N(1)-(5-phospho-D-ribosyl)glycinamide from N(1)-(5-phospho-D-ribosyl)glycinamide (10-formyl THF route): step 1/1.</text>
</comment>
<accession>A0A0G0B626</accession>
<evidence type="ECO:0000256" key="4">
    <source>
        <dbReference type="ARBA" id="ARBA00022755"/>
    </source>
</evidence>
<dbReference type="InterPro" id="IPR002376">
    <property type="entry name" value="Formyl_transf_N"/>
</dbReference>
<dbReference type="GO" id="GO:0004644">
    <property type="term" value="F:phosphoribosylglycinamide formyltransferase activity"/>
    <property type="evidence" value="ECO:0007669"/>
    <property type="project" value="UniProtKB-EC"/>
</dbReference>
<evidence type="ECO:0000256" key="3">
    <source>
        <dbReference type="ARBA" id="ARBA00022679"/>
    </source>
</evidence>
<dbReference type="SUPFAM" id="SSF53328">
    <property type="entry name" value="Formyltransferase"/>
    <property type="match status" value="1"/>
</dbReference>
<name>A0A0G0B626_9BACT</name>
<comment type="caution">
    <text evidence="6">The sequence shown here is derived from an EMBL/GenBank/DDBJ whole genome shotgun (WGS) entry which is preliminary data.</text>
</comment>
<dbReference type="GO" id="GO:0006189">
    <property type="term" value="P:'de novo' IMP biosynthetic process"/>
    <property type="evidence" value="ECO:0007669"/>
    <property type="project" value="TreeGrafter"/>
</dbReference>
<evidence type="ECO:0000313" key="6">
    <source>
        <dbReference type="EMBL" id="KKP59166.1"/>
    </source>
</evidence>
<reference evidence="6 7" key="1">
    <citation type="journal article" date="2015" name="Nature">
        <title>rRNA introns, odd ribosomes, and small enigmatic genomes across a large radiation of phyla.</title>
        <authorList>
            <person name="Brown C.T."/>
            <person name="Hug L.A."/>
            <person name="Thomas B.C."/>
            <person name="Sharon I."/>
            <person name="Castelle C.J."/>
            <person name="Singh A."/>
            <person name="Wilkins M.J."/>
            <person name="Williams K.H."/>
            <person name="Banfield J.F."/>
        </authorList>
    </citation>
    <scope>NUCLEOTIDE SEQUENCE [LARGE SCALE GENOMIC DNA]</scope>
</reference>
<dbReference type="Pfam" id="PF00551">
    <property type="entry name" value="Formyl_trans_N"/>
    <property type="match status" value="1"/>
</dbReference>
<dbReference type="EC" id="2.1.2.2" evidence="2"/>
<dbReference type="PANTHER" id="PTHR43369:SF2">
    <property type="entry name" value="PHOSPHORIBOSYLGLYCINAMIDE FORMYLTRANSFERASE"/>
    <property type="match status" value="1"/>
</dbReference>
<dbReference type="EMBL" id="LBPN01000011">
    <property type="protein sequence ID" value="KKP59166.1"/>
    <property type="molecule type" value="Genomic_DNA"/>
</dbReference>
<dbReference type="AlphaFoldDB" id="A0A0G0B626"/>
<sequence length="241" mass="27116">MNETLRLAILISGSGSTAEAIIKASQKDGVLFQKIKPIVVFSSKSDALGIEKAQRLGIPVEIVPRKNFPFNEEGRNLYGDELERRLKKYNPDYLSQNGWLSITPDNVIFQYENKIFNQHPGPTEFGGKGMHGLAVHAAVLKFQQLTNRVFPTEASIHRVSSVVDSGVVVARQNVDVYDHDTAESLAARVLPVEHALQLLFWKDVYEGYIVELHRQKPLIKSGEEDFLQQAIIYARQKYPKG</sequence>
<evidence type="ECO:0000256" key="1">
    <source>
        <dbReference type="ARBA" id="ARBA00005054"/>
    </source>
</evidence>
<dbReference type="Gene3D" id="3.40.50.170">
    <property type="entry name" value="Formyl transferase, N-terminal domain"/>
    <property type="match status" value="1"/>
</dbReference>
<organism evidence="6 7">
    <name type="scientific">Candidatus Gottesmanbacteria bacterium GW2011_GWA1_34_13</name>
    <dbReference type="NCBI Taxonomy" id="1618434"/>
    <lineage>
        <taxon>Bacteria</taxon>
        <taxon>Candidatus Gottesmaniibacteriota</taxon>
    </lineage>
</organism>
<dbReference type="PANTHER" id="PTHR43369">
    <property type="entry name" value="PHOSPHORIBOSYLGLYCINAMIDE FORMYLTRANSFERASE"/>
    <property type="match status" value="1"/>
</dbReference>
<protein>
    <recommendedName>
        <fullName evidence="2">phosphoribosylglycinamide formyltransferase 1</fullName>
        <ecNumber evidence="2">2.1.2.2</ecNumber>
    </recommendedName>
</protein>
<dbReference type="Proteomes" id="UP000034176">
    <property type="component" value="Unassembled WGS sequence"/>
</dbReference>
<proteinExistence type="predicted"/>
<evidence type="ECO:0000259" key="5">
    <source>
        <dbReference type="Pfam" id="PF00551"/>
    </source>
</evidence>